<organism evidence="1 2">
    <name type="scientific">Chitinibacter bivalviorum</name>
    <dbReference type="NCBI Taxonomy" id="2739434"/>
    <lineage>
        <taxon>Bacteria</taxon>
        <taxon>Pseudomonadati</taxon>
        <taxon>Pseudomonadota</taxon>
        <taxon>Betaproteobacteria</taxon>
        <taxon>Neisseriales</taxon>
        <taxon>Chitinibacteraceae</taxon>
        <taxon>Chitinibacter</taxon>
    </lineage>
</organism>
<dbReference type="KEGG" id="chiz:HQ393_04600"/>
<dbReference type="AlphaFoldDB" id="A0A7H9BI19"/>
<keyword evidence="2" id="KW-1185">Reference proteome</keyword>
<name>A0A7H9BI19_9NEIS</name>
<dbReference type="Proteomes" id="UP000509597">
    <property type="component" value="Chromosome"/>
</dbReference>
<reference evidence="1 2" key="1">
    <citation type="submission" date="2020-07" db="EMBL/GenBank/DDBJ databases">
        <title>Complete genome sequence of Chitinibacter sp. 2T18.</title>
        <authorList>
            <person name="Bae J.-W."/>
            <person name="Choi J.-W."/>
        </authorList>
    </citation>
    <scope>NUCLEOTIDE SEQUENCE [LARGE SCALE GENOMIC DNA]</scope>
    <source>
        <strain evidence="1 2">2T18</strain>
    </source>
</reference>
<dbReference type="RefSeq" id="WP_179357673.1">
    <property type="nucleotide sequence ID" value="NZ_CP058627.1"/>
</dbReference>
<sequence length="45" mass="5046">MFVQKLAVWSLGFFMGVLAATSGSLIVESQLFKHGFYPIYCDSQQ</sequence>
<gene>
    <name evidence="1" type="ORF">HQ393_04600</name>
</gene>
<proteinExistence type="predicted"/>
<dbReference type="EMBL" id="CP058627">
    <property type="protein sequence ID" value="QLG87591.1"/>
    <property type="molecule type" value="Genomic_DNA"/>
</dbReference>
<protein>
    <submittedName>
        <fullName evidence="1">Uncharacterized protein</fullName>
    </submittedName>
</protein>
<evidence type="ECO:0000313" key="1">
    <source>
        <dbReference type="EMBL" id="QLG87591.1"/>
    </source>
</evidence>
<evidence type="ECO:0000313" key="2">
    <source>
        <dbReference type="Proteomes" id="UP000509597"/>
    </source>
</evidence>
<accession>A0A7H9BI19</accession>